<comment type="caution">
    <text evidence="3">The sequence shown here is derived from an EMBL/GenBank/DDBJ whole genome shotgun (WGS) entry which is preliminary data.</text>
</comment>
<evidence type="ECO:0000256" key="1">
    <source>
        <dbReference type="ARBA" id="ARBA00022801"/>
    </source>
</evidence>
<evidence type="ECO:0000313" key="4">
    <source>
        <dbReference type="Proteomes" id="UP001207408"/>
    </source>
</evidence>
<feature type="domain" description="Alpha/beta hydrolase fold-3" evidence="2">
    <location>
        <begin position="73"/>
        <end position="271"/>
    </location>
</feature>
<protein>
    <submittedName>
        <fullName evidence="3">Alpha/beta hydrolase</fullName>
    </submittedName>
</protein>
<dbReference type="PANTHER" id="PTHR48081:SF8">
    <property type="entry name" value="ALPHA_BETA HYDROLASE FOLD-3 DOMAIN-CONTAINING PROTEIN-RELATED"/>
    <property type="match status" value="1"/>
</dbReference>
<keyword evidence="4" id="KW-1185">Reference proteome</keyword>
<evidence type="ECO:0000313" key="3">
    <source>
        <dbReference type="EMBL" id="MCW3807037.1"/>
    </source>
</evidence>
<dbReference type="EMBL" id="JAPDPI010000036">
    <property type="protein sequence ID" value="MCW3807037.1"/>
    <property type="molecule type" value="Genomic_DNA"/>
</dbReference>
<name>A0AAE3SKV6_9BACT</name>
<dbReference type="Pfam" id="PF07859">
    <property type="entry name" value="Abhydrolase_3"/>
    <property type="match status" value="1"/>
</dbReference>
<evidence type="ECO:0000259" key="2">
    <source>
        <dbReference type="Pfam" id="PF07859"/>
    </source>
</evidence>
<accession>A0AAE3SKV6</accession>
<dbReference type="RefSeq" id="WP_301201051.1">
    <property type="nucleotide sequence ID" value="NZ_JAPDPI010000036.1"/>
</dbReference>
<keyword evidence="1 3" id="KW-0378">Hydrolase</keyword>
<dbReference type="InterPro" id="IPR013094">
    <property type="entry name" value="AB_hydrolase_3"/>
</dbReference>
<dbReference type="AlphaFoldDB" id="A0AAE3SKV6"/>
<dbReference type="GO" id="GO:0016787">
    <property type="term" value="F:hydrolase activity"/>
    <property type="evidence" value="ECO:0007669"/>
    <property type="project" value="UniProtKB-KW"/>
</dbReference>
<dbReference type="InterPro" id="IPR050300">
    <property type="entry name" value="GDXG_lipolytic_enzyme"/>
</dbReference>
<dbReference type="InterPro" id="IPR029058">
    <property type="entry name" value="AB_hydrolase_fold"/>
</dbReference>
<organism evidence="3 4">
    <name type="scientific">Plebeiibacterium marinum</name>
    <dbReference type="NCBI Taxonomy" id="2992111"/>
    <lineage>
        <taxon>Bacteria</taxon>
        <taxon>Pseudomonadati</taxon>
        <taxon>Bacteroidota</taxon>
        <taxon>Bacteroidia</taxon>
        <taxon>Marinilabiliales</taxon>
        <taxon>Marinilabiliaceae</taxon>
        <taxon>Plebeiibacterium</taxon>
    </lineage>
</organism>
<reference evidence="3" key="1">
    <citation type="submission" date="2022-10" db="EMBL/GenBank/DDBJ databases">
        <authorList>
            <person name="Yu W.X."/>
        </authorList>
    </citation>
    <scope>NUCLEOTIDE SEQUENCE</scope>
    <source>
        <strain evidence="3">D04</strain>
    </source>
</reference>
<dbReference type="Proteomes" id="UP001207408">
    <property type="component" value="Unassembled WGS sequence"/>
</dbReference>
<dbReference type="SUPFAM" id="SSF53474">
    <property type="entry name" value="alpha/beta-Hydrolases"/>
    <property type="match status" value="1"/>
</dbReference>
<dbReference type="Gene3D" id="3.40.50.1820">
    <property type="entry name" value="alpha/beta hydrolase"/>
    <property type="match status" value="1"/>
</dbReference>
<sequence>MSFKMKIVRFIVRKMSKGMFNADKMDVKLIRQKLEKAYANHKVEKGVTVKYETYNGVEVAVFTPDVTKSNNIVYYVHGGGLVTGDRHTAGPYSSQLALETGCKVVSCSYRLAPEDPFPAGFDDSYAVYKYLLENQPDSKISLIGESGGAYLSLVLALRARDEGVQCPSSVVINSIVADMSDFIKRSDVKTETTVTVGGMKQLAEMYAPDMDLTNPYISPIYADFTNLPPVRIVYDKGELLAIDSEKVAEKAQKAGVKIELEAYKGCFHAFTTLGKDSPESKRELKESSRFMLESFV</sequence>
<proteinExistence type="predicted"/>
<gene>
    <name evidence="3" type="ORF">OM074_15475</name>
</gene>
<dbReference type="PANTHER" id="PTHR48081">
    <property type="entry name" value="AB HYDROLASE SUPERFAMILY PROTEIN C4A8.06C"/>
    <property type="match status" value="1"/>
</dbReference>